<dbReference type="STRING" id="966.BTA35_0208275"/>
<organism evidence="1 2">
    <name type="scientific">Oceanospirillum linum</name>
    <dbReference type="NCBI Taxonomy" id="966"/>
    <lineage>
        <taxon>Bacteria</taxon>
        <taxon>Pseudomonadati</taxon>
        <taxon>Pseudomonadota</taxon>
        <taxon>Gammaproteobacteria</taxon>
        <taxon>Oceanospirillales</taxon>
        <taxon>Oceanospirillaceae</taxon>
        <taxon>Oceanospirillum</taxon>
    </lineage>
</organism>
<keyword evidence="2" id="KW-1185">Reference proteome</keyword>
<evidence type="ECO:0000313" key="2">
    <source>
        <dbReference type="Proteomes" id="UP000190064"/>
    </source>
</evidence>
<accession>A0A1T1HAY0</accession>
<protein>
    <submittedName>
        <fullName evidence="1">Uncharacterized protein</fullName>
    </submittedName>
</protein>
<comment type="caution">
    <text evidence="1">The sequence shown here is derived from an EMBL/GenBank/DDBJ whole genome shotgun (WGS) entry which is preliminary data.</text>
</comment>
<sequence>MVAGIILQRTTCCFYKMQPAITRAYRHHRRFDSHKVATEAVFYNNGLIKAFAHLWMSVLGAYAEVYV</sequence>
<proteinExistence type="predicted"/>
<dbReference type="AlphaFoldDB" id="A0A1T1HAY0"/>
<dbReference type="Proteomes" id="UP000190064">
    <property type="component" value="Unassembled WGS sequence"/>
</dbReference>
<evidence type="ECO:0000313" key="1">
    <source>
        <dbReference type="EMBL" id="OOV87001.1"/>
    </source>
</evidence>
<name>A0A1T1HAY0_OCELI</name>
<gene>
    <name evidence="1" type="ORF">BTA35_0208275</name>
</gene>
<reference evidence="1" key="1">
    <citation type="submission" date="2017-02" db="EMBL/GenBank/DDBJ databases">
        <title>Draft Genome Sequence of the Salt Water Bacterium Oceanospirillum linum ATCC 11336.</title>
        <authorList>
            <person name="Trachtenberg A.M."/>
            <person name="Carney J.G."/>
            <person name="Linnane J.D."/>
            <person name="Rheaume B.A."/>
            <person name="Pitts N.L."/>
            <person name="Mykles D.L."/>
            <person name="Maclea K.S."/>
        </authorList>
    </citation>
    <scope>NUCLEOTIDE SEQUENCE [LARGE SCALE GENOMIC DNA]</scope>
    <source>
        <strain evidence="1">ATCC 11336</strain>
    </source>
</reference>
<dbReference type="EMBL" id="MTSD02000003">
    <property type="protein sequence ID" value="OOV87001.1"/>
    <property type="molecule type" value="Genomic_DNA"/>
</dbReference>